<dbReference type="Proteomes" id="UP000183339">
    <property type="component" value="Unassembled WGS sequence"/>
</dbReference>
<name>A0A1H9YQ95_9PROT</name>
<evidence type="ECO:0000313" key="1">
    <source>
        <dbReference type="EMBL" id="SES71317.1"/>
    </source>
</evidence>
<reference evidence="1 2" key="1">
    <citation type="submission" date="2016-10" db="EMBL/GenBank/DDBJ databases">
        <authorList>
            <person name="de Groot N.N."/>
        </authorList>
    </citation>
    <scope>NUCLEOTIDE SEQUENCE [LARGE SCALE GENOMIC DNA]</scope>
    <source>
        <strain evidence="1 2">Nl7</strain>
    </source>
</reference>
<dbReference type="EMBL" id="FOHI01000001">
    <property type="protein sequence ID" value="SES71317.1"/>
    <property type="molecule type" value="Genomic_DNA"/>
</dbReference>
<organism evidence="1 2">
    <name type="scientific">Nitrosospira multiformis</name>
    <dbReference type="NCBI Taxonomy" id="1231"/>
    <lineage>
        <taxon>Bacteria</taxon>
        <taxon>Pseudomonadati</taxon>
        <taxon>Pseudomonadota</taxon>
        <taxon>Betaproteobacteria</taxon>
        <taxon>Nitrosomonadales</taxon>
        <taxon>Nitrosomonadaceae</taxon>
        <taxon>Nitrosospira</taxon>
    </lineage>
</organism>
<gene>
    <name evidence="1" type="ORF">SAMN05216412_101337</name>
</gene>
<protein>
    <submittedName>
        <fullName evidence="1">Uncharacterized protein</fullName>
    </submittedName>
</protein>
<accession>A0A1H9YQ95</accession>
<proteinExistence type="predicted"/>
<dbReference type="OrthoDB" id="8566040at2"/>
<sequence>MNIPSYIEKTLPPSPERDRVMNLVRLGLSFEQQQRLGKRPGFLKDYLLKLLTRIGNPLTFERLLEELELEAVRRDMHGSASSPIEKVDRVWQLITYHHPRNGRQQLTFKTIRNKFTWCKLNLNK</sequence>
<evidence type="ECO:0000313" key="2">
    <source>
        <dbReference type="Proteomes" id="UP000183339"/>
    </source>
</evidence>
<dbReference type="AlphaFoldDB" id="A0A1H9YQ95"/>